<gene>
    <name evidence="2" type="ORF">Pan44_37320</name>
</gene>
<protein>
    <submittedName>
        <fullName evidence="2">Uncharacterized protein</fullName>
    </submittedName>
</protein>
<feature type="compositionally biased region" description="Basic and acidic residues" evidence="1">
    <location>
        <begin position="121"/>
        <end position="134"/>
    </location>
</feature>
<dbReference type="Proteomes" id="UP000315700">
    <property type="component" value="Chromosome"/>
</dbReference>
<evidence type="ECO:0000313" key="2">
    <source>
        <dbReference type="EMBL" id="QDT55686.1"/>
    </source>
</evidence>
<feature type="region of interest" description="Disordered" evidence="1">
    <location>
        <begin position="116"/>
        <end position="140"/>
    </location>
</feature>
<evidence type="ECO:0000313" key="3">
    <source>
        <dbReference type="Proteomes" id="UP000315700"/>
    </source>
</evidence>
<name>A0A517SHT5_9PLAN</name>
<dbReference type="AlphaFoldDB" id="A0A517SHT5"/>
<reference evidence="2 3" key="1">
    <citation type="submission" date="2019-02" db="EMBL/GenBank/DDBJ databases">
        <title>Deep-cultivation of Planctomycetes and their phenomic and genomic characterization uncovers novel biology.</title>
        <authorList>
            <person name="Wiegand S."/>
            <person name="Jogler M."/>
            <person name="Boedeker C."/>
            <person name="Pinto D."/>
            <person name="Vollmers J."/>
            <person name="Rivas-Marin E."/>
            <person name="Kohn T."/>
            <person name="Peeters S.H."/>
            <person name="Heuer A."/>
            <person name="Rast P."/>
            <person name="Oberbeckmann S."/>
            <person name="Bunk B."/>
            <person name="Jeske O."/>
            <person name="Meyerdierks A."/>
            <person name="Storesund J.E."/>
            <person name="Kallscheuer N."/>
            <person name="Luecker S."/>
            <person name="Lage O.M."/>
            <person name="Pohl T."/>
            <person name="Merkel B.J."/>
            <person name="Hornburger P."/>
            <person name="Mueller R.-W."/>
            <person name="Bruemmer F."/>
            <person name="Labrenz M."/>
            <person name="Spormann A.M."/>
            <person name="Op den Camp H."/>
            <person name="Overmann J."/>
            <person name="Amann R."/>
            <person name="Jetten M.S.M."/>
            <person name="Mascher T."/>
            <person name="Medema M.H."/>
            <person name="Devos D.P."/>
            <person name="Kaster A.-K."/>
            <person name="Ovreas L."/>
            <person name="Rohde M."/>
            <person name="Galperin M.Y."/>
            <person name="Jogler C."/>
        </authorList>
    </citation>
    <scope>NUCLEOTIDE SEQUENCE [LARGE SCALE GENOMIC DNA]</scope>
    <source>
        <strain evidence="2 3">Pan44</strain>
    </source>
</reference>
<sequence>MQGPPLVTSPRPPPCLPATGKHDSLLDICGTFITGPTPCAPDKPRRGDGEFHAGLAKTTTRRLRRFGGVGGVGSSTPLAGRSLCFILPHADSESCDCDGRQKPCGNETSFYVSEIFPDGNARQDEKARQDERPSDGGLPLSIAVRCHPSRLTASGGGLGSIGKPSVEQSTGDRGERGWRVDCMHHSLIALPT</sequence>
<feature type="region of interest" description="Disordered" evidence="1">
    <location>
        <begin position="153"/>
        <end position="177"/>
    </location>
</feature>
<dbReference type="InParanoid" id="A0A517SHT5"/>
<keyword evidence="3" id="KW-1185">Reference proteome</keyword>
<organism evidence="2 3">
    <name type="scientific">Caulifigura coniformis</name>
    <dbReference type="NCBI Taxonomy" id="2527983"/>
    <lineage>
        <taxon>Bacteria</taxon>
        <taxon>Pseudomonadati</taxon>
        <taxon>Planctomycetota</taxon>
        <taxon>Planctomycetia</taxon>
        <taxon>Planctomycetales</taxon>
        <taxon>Planctomycetaceae</taxon>
        <taxon>Caulifigura</taxon>
    </lineage>
</organism>
<proteinExistence type="predicted"/>
<dbReference type="KEGG" id="ccos:Pan44_37320"/>
<dbReference type="EMBL" id="CP036271">
    <property type="protein sequence ID" value="QDT55686.1"/>
    <property type="molecule type" value="Genomic_DNA"/>
</dbReference>
<accession>A0A517SHT5</accession>
<evidence type="ECO:0000256" key="1">
    <source>
        <dbReference type="SAM" id="MobiDB-lite"/>
    </source>
</evidence>